<gene>
    <name evidence="14" type="ORF">V9T40_002474</name>
</gene>
<dbReference type="Gene3D" id="2.60.120.430">
    <property type="entry name" value="Galactose-binding lectin"/>
    <property type="match status" value="1"/>
</dbReference>
<feature type="domain" description="Malectin" evidence="13">
    <location>
        <begin position="974"/>
        <end position="1135"/>
    </location>
</feature>
<accession>A0AAN9TIK2</accession>
<dbReference type="Pfam" id="PF11721">
    <property type="entry name" value="Malectin"/>
    <property type="match status" value="1"/>
</dbReference>
<evidence type="ECO:0000256" key="3">
    <source>
        <dbReference type="ARBA" id="ARBA00022692"/>
    </source>
</evidence>
<evidence type="ECO:0000256" key="10">
    <source>
        <dbReference type="SAM" id="Coils"/>
    </source>
</evidence>
<evidence type="ECO:0000256" key="7">
    <source>
        <dbReference type="ARBA" id="ARBA00023136"/>
    </source>
</evidence>
<evidence type="ECO:0000256" key="6">
    <source>
        <dbReference type="ARBA" id="ARBA00022989"/>
    </source>
</evidence>
<dbReference type="GO" id="GO:0005789">
    <property type="term" value="C:endoplasmic reticulum membrane"/>
    <property type="evidence" value="ECO:0007669"/>
    <property type="project" value="UniProtKB-SubCell"/>
</dbReference>
<feature type="coiled-coil region" evidence="10">
    <location>
        <begin position="637"/>
        <end position="706"/>
    </location>
</feature>
<keyword evidence="8" id="KW-0325">Glycoprotein</keyword>
<organism evidence="14 15">
    <name type="scientific">Parthenolecanium corni</name>
    <dbReference type="NCBI Taxonomy" id="536013"/>
    <lineage>
        <taxon>Eukaryota</taxon>
        <taxon>Metazoa</taxon>
        <taxon>Ecdysozoa</taxon>
        <taxon>Arthropoda</taxon>
        <taxon>Hexapoda</taxon>
        <taxon>Insecta</taxon>
        <taxon>Pterygota</taxon>
        <taxon>Neoptera</taxon>
        <taxon>Paraneoptera</taxon>
        <taxon>Hemiptera</taxon>
        <taxon>Sternorrhyncha</taxon>
        <taxon>Coccoidea</taxon>
        <taxon>Coccidae</taxon>
        <taxon>Parthenolecanium</taxon>
    </lineage>
</organism>
<evidence type="ECO:0000256" key="12">
    <source>
        <dbReference type="SAM" id="Phobius"/>
    </source>
</evidence>
<feature type="region of interest" description="Disordered" evidence="11">
    <location>
        <begin position="216"/>
        <end position="237"/>
    </location>
</feature>
<comment type="similarity">
    <text evidence="2">Belongs to the malectin family.</text>
</comment>
<evidence type="ECO:0000256" key="11">
    <source>
        <dbReference type="SAM" id="MobiDB-lite"/>
    </source>
</evidence>
<dbReference type="Proteomes" id="UP001367676">
    <property type="component" value="Unassembled WGS sequence"/>
</dbReference>
<keyword evidence="9" id="KW-0119">Carbohydrate metabolism</keyword>
<feature type="region of interest" description="Disordered" evidence="11">
    <location>
        <begin position="397"/>
        <end position="425"/>
    </location>
</feature>
<name>A0AAN9TIK2_9HEMI</name>
<dbReference type="InterPro" id="IPR021720">
    <property type="entry name" value="Malectin_dom"/>
</dbReference>
<dbReference type="PANTHER" id="PTHR13460">
    <property type="match status" value="1"/>
</dbReference>
<keyword evidence="3 12" id="KW-0812">Transmembrane</keyword>
<keyword evidence="15" id="KW-1185">Reference proteome</keyword>
<feature type="compositionally biased region" description="Polar residues" evidence="11">
    <location>
        <begin position="220"/>
        <end position="229"/>
    </location>
</feature>
<dbReference type="PANTHER" id="PTHR13460:SF0">
    <property type="entry name" value="MALECTIN"/>
    <property type="match status" value="1"/>
</dbReference>
<dbReference type="AlphaFoldDB" id="A0AAN9TIK2"/>
<evidence type="ECO:0000256" key="9">
    <source>
        <dbReference type="ARBA" id="ARBA00023277"/>
    </source>
</evidence>
<proteinExistence type="inferred from homology"/>
<evidence type="ECO:0000256" key="1">
    <source>
        <dbReference type="ARBA" id="ARBA00004115"/>
    </source>
</evidence>
<dbReference type="EMBL" id="JBBCAQ010000022">
    <property type="protein sequence ID" value="KAK7590861.1"/>
    <property type="molecule type" value="Genomic_DNA"/>
</dbReference>
<evidence type="ECO:0000256" key="8">
    <source>
        <dbReference type="ARBA" id="ARBA00023180"/>
    </source>
</evidence>
<keyword evidence="4" id="KW-0732">Signal</keyword>
<dbReference type="InterPro" id="IPR039155">
    <property type="entry name" value="MLEC"/>
</dbReference>
<comment type="caution">
    <text evidence="14">The sequence shown here is derived from an EMBL/GenBank/DDBJ whole genome shotgun (WGS) entry which is preliminary data.</text>
</comment>
<sequence length="1227" mass="136554">MLPPAYSTVSNALYRFNVRKTPMFMFVNIVCLALFDVLQYFMPNTWLMAVPSAHERVAKIWHPKGQLPFAACSDLATAMLCDEAVAHRELSEPAPGARPTIAAAKNGVGADDAFAEDVAAIGGGGCVKIELTPCEGGSDSGVEMSAKCCHCRSSNGAHGSAGVDSENDCYAACGGSSNGHSPMYYGTDMCDLVSSTRKLSIGDCAENAEHSLASYDAASENGSESSSLDDASKKGKSGCAAASKTTSAYCAKGARRHATPPSALARARTPFAHDSLKLASRTSLKGCTDADAKCRQSPGEGRSVRSCSVSRVRTPLSPEEAKWPESCRSLSRNRVLGGGVMERVTTYEAYATMPRRKQKEAYSALEQRNAPREPSLNRAASLRKKFLENSLMTTSFNGSLTSPSQPVKTMPPYVKPKPASSPTVKTKIYHETSTQTLLTNSDVDHTLAQHPFDIFKNSNQEEARTGDGVPCGTKPSLPRSKLLQCNYANVIYRVQTEPLADGEYRIKRRYEEQLMSLNEELKKIKKENCKQRTVIEWLEGELSATKDDKFALQNKLTSIEQRIYSLLRHKGSNEDVFHQLEREVSYNNNVINQLQEEINDLQQMCCILKEDLNKSYSVQKTIMESQKASEMESMELQEFLQAEKSTLSDSLRDAEVELKTCMSRLNETERELAEKKEEFSNLQSKCDQQRKENESTKERLTNLERRCRELLLYQGAAISSASVALSGLSSRFEQLLDQLYTLYSISDADLQNETFLVTNLGDEKVDESADFQMDASRLKLTRTWLKAVSNIITKTSVEKHDASSGESTSAAANEVRTDLSRENGVNLRPKVSAENGHDDVNKRNSVLNLITTDDALYSPKPEFDSRRNSMLSDLYAGMDNVTLDFGVSDLLNDLPETLTSRIKDKLNGIPFLRDGNGQDVSLVEQINEIDTLVTKVFKKLHQMQETVDESAYLKKIQTELQNWGICYTFDTSRVIYAINAGGDFHVDSSGIKYDKDPLHNKVGVSSDYGKSLAIRRVPEKDFELYQVERYHHNSFGYDIPIIEDGDYVLILKFCEVYFSSRNSKVFDVSLNGMRIIENLDIFDKVGKGVAHDEYIPFSIKDNAFVYNNMESFINNGKIKVEFLKGRKDNPKINAIIVYKGSVDDYQKLPPIKPEEKIKFEYPEIKYNKNKKASSANKPQPPHDPYATEQPTMMLPVGELASCQENKQESLTKYFLSGGAAKPSSLGH</sequence>
<feature type="compositionally biased region" description="Polar residues" evidence="11">
    <location>
        <begin position="397"/>
        <end position="407"/>
    </location>
</feature>
<comment type="subcellular location">
    <subcellularLocation>
        <location evidence="1">Endoplasmic reticulum membrane</location>
        <topology evidence="1">Single-pass type I membrane protein</topology>
    </subcellularLocation>
</comment>
<evidence type="ECO:0000259" key="13">
    <source>
        <dbReference type="Pfam" id="PF11721"/>
    </source>
</evidence>
<keyword evidence="6 12" id="KW-1133">Transmembrane helix</keyword>
<reference evidence="14 15" key="1">
    <citation type="submission" date="2024-03" db="EMBL/GenBank/DDBJ databases">
        <title>Adaptation during the transition from Ophiocordyceps entomopathogen to insect associate is accompanied by gene loss and intensified selection.</title>
        <authorList>
            <person name="Ward C.M."/>
            <person name="Onetto C.A."/>
            <person name="Borneman A.R."/>
        </authorList>
    </citation>
    <scope>NUCLEOTIDE SEQUENCE [LARGE SCALE GENOMIC DNA]</scope>
    <source>
        <strain evidence="14">AWRI1</strain>
        <tissue evidence="14">Single Adult Female</tissue>
    </source>
</reference>
<dbReference type="GO" id="GO:0030246">
    <property type="term" value="F:carbohydrate binding"/>
    <property type="evidence" value="ECO:0007669"/>
    <property type="project" value="InterPro"/>
</dbReference>
<keyword evidence="7 12" id="KW-0472">Membrane</keyword>
<feature type="transmembrane region" description="Helical" evidence="12">
    <location>
        <begin position="23"/>
        <end position="42"/>
    </location>
</feature>
<keyword evidence="5" id="KW-0256">Endoplasmic reticulum</keyword>
<evidence type="ECO:0000256" key="4">
    <source>
        <dbReference type="ARBA" id="ARBA00022729"/>
    </source>
</evidence>
<evidence type="ECO:0000313" key="15">
    <source>
        <dbReference type="Proteomes" id="UP001367676"/>
    </source>
</evidence>
<evidence type="ECO:0000313" key="14">
    <source>
        <dbReference type="EMBL" id="KAK7590861.1"/>
    </source>
</evidence>
<keyword evidence="10" id="KW-0175">Coiled coil</keyword>
<feature type="region of interest" description="Disordered" evidence="11">
    <location>
        <begin position="1169"/>
        <end position="1191"/>
    </location>
</feature>
<protein>
    <recommendedName>
        <fullName evidence="13">Malectin domain-containing protein</fullName>
    </recommendedName>
</protein>
<evidence type="ECO:0000256" key="2">
    <source>
        <dbReference type="ARBA" id="ARBA00009141"/>
    </source>
</evidence>
<evidence type="ECO:0000256" key="5">
    <source>
        <dbReference type="ARBA" id="ARBA00022824"/>
    </source>
</evidence>